<dbReference type="EMBL" id="KX686749">
    <property type="protein sequence ID" value="AQM75611.1"/>
    <property type="molecule type" value="Genomic_DNA"/>
</dbReference>
<evidence type="ECO:0000256" key="8">
    <source>
        <dbReference type="ARBA" id="ARBA00022679"/>
    </source>
</evidence>
<dbReference type="SFLD" id="SFLDF00275">
    <property type="entry name" value="adenosine_C2_methyltransferase"/>
    <property type="match status" value="1"/>
</dbReference>
<keyword evidence="12" id="KW-0411">Iron-sulfur</keyword>
<dbReference type="SFLD" id="SFLDS00029">
    <property type="entry name" value="Radical_SAM"/>
    <property type="match status" value="1"/>
</dbReference>
<evidence type="ECO:0000256" key="11">
    <source>
        <dbReference type="ARBA" id="ARBA00023004"/>
    </source>
</evidence>
<keyword evidence="8 15" id="KW-0808">Transferase</keyword>
<dbReference type="PROSITE" id="PS51918">
    <property type="entry name" value="RADICAL_SAM"/>
    <property type="match status" value="1"/>
</dbReference>
<dbReference type="GO" id="GO:0046872">
    <property type="term" value="F:metal ion binding"/>
    <property type="evidence" value="ECO:0007669"/>
    <property type="project" value="UniProtKB-KW"/>
</dbReference>
<evidence type="ECO:0000256" key="3">
    <source>
        <dbReference type="ARBA" id="ARBA00007544"/>
    </source>
</evidence>
<dbReference type="RefSeq" id="WP_111690898.1">
    <property type="nucleotide sequence ID" value="NG_060579.1"/>
</dbReference>
<dbReference type="Pfam" id="PF04055">
    <property type="entry name" value="Radical_SAM"/>
    <property type="match status" value="1"/>
</dbReference>
<dbReference type="GO" id="GO:0008173">
    <property type="term" value="F:RNA methyltransferase activity"/>
    <property type="evidence" value="ECO:0007669"/>
    <property type="project" value="InterPro"/>
</dbReference>
<dbReference type="GO" id="GO:0030488">
    <property type="term" value="P:tRNA methylation"/>
    <property type="evidence" value="ECO:0007669"/>
    <property type="project" value="TreeGrafter"/>
</dbReference>
<keyword evidence="6" id="KW-0698">rRNA processing</keyword>
<dbReference type="FunFam" id="3.20.20.70:FF:000014">
    <property type="entry name" value="Probable dual-specificity RNA methyltransferase RlmN"/>
    <property type="match status" value="1"/>
</dbReference>
<evidence type="ECO:0000256" key="4">
    <source>
        <dbReference type="ARBA" id="ARBA00022485"/>
    </source>
</evidence>
<feature type="domain" description="Radical SAM core" evidence="14">
    <location>
        <begin position="93"/>
        <end position="327"/>
    </location>
</feature>
<dbReference type="Gene3D" id="1.10.150.530">
    <property type="match status" value="1"/>
</dbReference>
<dbReference type="EC" id="2.1.1.-" evidence="15"/>
<comment type="cofactor">
    <cofactor evidence="1">
        <name>[4Fe-4S] cluster</name>
        <dbReference type="ChEBI" id="CHEBI:49883"/>
    </cofactor>
</comment>
<evidence type="ECO:0000313" key="15">
    <source>
        <dbReference type="EMBL" id="AQM75611.1"/>
    </source>
</evidence>
<dbReference type="GO" id="GO:0051539">
    <property type="term" value="F:4 iron, 4 sulfur cluster binding"/>
    <property type="evidence" value="ECO:0007669"/>
    <property type="project" value="UniProtKB-KW"/>
</dbReference>
<sequence>MSKYKKMKQLIADMRLPEYRYKQLLDAVFLQGIMRFEDMKLLPKTLREKLVEQFGETVVEIKAIHHEKSMQTDKVLFELSDGNRVETVGLFYKEGWNSFCISSQSGCGFGCKFCATGTLGLRRNLTVDEITDQILYFMQQGCSINSISFMGMGEPFANPQVFEALHDLTAPELFGLSKRRITISTIGIVPGIQKLTREYPQVNLAYSLHAPTDRLRETLMPITKTYPLGQVLDTLDQHIRQTNRKVFLAYIMLKDVNDSDRHAEQLTKLLFKHKKYLPLYHLDLIPYNQTTVTETMVPSSHTRIKAFCRIIHNAGISINIRTQFGSDINAACGQLAGAYRDDQKQGERTMSARDVKSFGEEVCEYGFYNQGAMRSTNSS</sequence>
<keyword evidence="11" id="KW-0408">Iron</keyword>
<evidence type="ECO:0000256" key="9">
    <source>
        <dbReference type="ARBA" id="ARBA00022691"/>
    </source>
</evidence>
<geneLocation type="plasmid" evidence="15">
    <name>unnamed</name>
</geneLocation>
<dbReference type="InterPro" id="IPR040072">
    <property type="entry name" value="Methyltransferase_A"/>
</dbReference>
<evidence type="ECO:0000256" key="7">
    <source>
        <dbReference type="ARBA" id="ARBA00022603"/>
    </source>
</evidence>
<evidence type="ECO:0000259" key="14">
    <source>
        <dbReference type="PROSITE" id="PS51918"/>
    </source>
</evidence>
<dbReference type="SFLD" id="SFLDG01062">
    <property type="entry name" value="methyltransferase_(Class_A)"/>
    <property type="match status" value="1"/>
</dbReference>
<keyword evidence="4" id="KW-0004">4Fe-4S</keyword>
<evidence type="ECO:0000256" key="2">
    <source>
        <dbReference type="ARBA" id="ARBA00004496"/>
    </source>
</evidence>
<dbReference type="GO" id="GO:0070475">
    <property type="term" value="P:rRNA base methylation"/>
    <property type="evidence" value="ECO:0007669"/>
    <property type="project" value="TreeGrafter"/>
</dbReference>
<dbReference type="PIRSF" id="PIRSF006004">
    <property type="entry name" value="CHP00048"/>
    <property type="match status" value="1"/>
</dbReference>
<evidence type="ECO:0000256" key="13">
    <source>
        <dbReference type="ARBA" id="ARBA00023157"/>
    </source>
</evidence>
<reference evidence="15" key="2">
    <citation type="journal article" date="2017" name="J. Antimicrob. Chemother.">
        <title>Emergence of a plasmid-borne multidrug resistance gene cfr(C) in foodborne pathogen Campylobacter.</title>
        <authorList>
            <person name="Tang Y."/>
            <person name="Dai L."/>
            <person name="Sahin O."/>
            <person name="Wu Z."/>
            <person name="Liu M."/>
            <person name="Zhang Q."/>
        </authorList>
    </citation>
    <scope>NUCLEOTIDE SEQUENCE</scope>
    <source>
        <strain evidence="15">Tx40</strain>
        <plasmid evidence="15">unnamed</plasmid>
    </source>
</reference>
<reference evidence="15" key="1">
    <citation type="submission" date="2016-08" db="EMBL/GenBank/DDBJ databases">
        <authorList>
            <person name="Tang Y.T."/>
            <person name="Dai L."/>
            <person name="Sahin O."/>
            <person name="Wu Z."/>
            <person name="Zhang Q."/>
        </authorList>
    </citation>
    <scope>NUCLEOTIDE SEQUENCE</scope>
    <source>
        <strain evidence="15">Tx40</strain>
        <plasmid evidence="15">unnamed</plasmid>
    </source>
</reference>
<dbReference type="InterPro" id="IPR007197">
    <property type="entry name" value="rSAM"/>
</dbReference>
<keyword evidence="15" id="KW-0614">Plasmid</keyword>
<accession>A0A1Q1PTQ2</accession>
<dbReference type="GO" id="GO:0005737">
    <property type="term" value="C:cytoplasm"/>
    <property type="evidence" value="ECO:0007669"/>
    <property type="project" value="UniProtKB-SubCell"/>
</dbReference>
<dbReference type="InterPro" id="IPR013785">
    <property type="entry name" value="Aldolase_TIM"/>
</dbReference>
<comment type="subcellular location">
    <subcellularLocation>
        <location evidence="2">Cytoplasm</location>
    </subcellularLocation>
</comment>
<evidence type="ECO:0000256" key="1">
    <source>
        <dbReference type="ARBA" id="ARBA00001966"/>
    </source>
</evidence>
<dbReference type="AlphaFoldDB" id="A0A1Q1PTQ2"/>
<dbReference type="PANTHER" id="PTHR30544">
    <property type="entry name" value="23S RRNA METHYLTRANSFERASE"/>
    <property type="match status" value="1"/>
</dbReference>
<evidence type="ECO:0000256" key="5">
    <source>
        <dbReference type="ARBA" id="ARBA00022490"/>
    </source>
</evidence>
<dbReference type="SUPFAM" id="SSF102114">
    <property type="entry name" value="Radical SAM enzymes"/>
    <property type="match status" value="1"/>
</dbReference>
<name>A0A1Q1PTQ2_CAMCO</name>
<protein>
    <submittedName>
        <fullName evidence="15">Ribosomal RNA large subunit methyltransferase N</fullName>
        <ecNumber evidence="15">2.1.1.-</ecNumber>
    </submittedName>
</protein>
<evidence type="ECO:0000256" key="6">
    <source>
        <dbReference type="ARBA" id="ARBA00022552"/>
    </source>
</evidence>
<keyword evidence="9" id="KW-0949">S-adenosyl-L-methionine</keyword>
<organism evidence="15">
    <name type="scientific">Campylobacter coli</name>
    <dbReference type="NCBI Taxonomy" id="195"/>
    <lineage>
        <taxon>Bacteria</taxon>
        <taxon>Pseudomonadati</taxon>
        <taxon>Campylobacterota</taxon>
        <taxon>Epsilonproteobacteria</taxon>
        <taxon>Campylobacterales</taxon>
        <taxon>Campylobacteraceae</taxon>
        <taxon>Campylobacter</taxon>
    </lineage>
</organism>
<dbReference type="NCBIfam" id="NF011024">
    <property type="entry name" value="PRK14453.1"/>
    <property type="match status" value="1"/>
</dbReference>
<keyword evidence="7 15" id="KW-0489">Methyltransferase</keyword>
<proteinExistence type="inferred from homology"/>
<keyword evidence="5" id="KW-0963">Cytoplasm</keyword>
<dbReference type="CDD" id="cd01335">
    <property type="entry name" value="Radical_SAM"/>
    <property type="match status" value="1"/>
</dbReference>
<dbReference type="Gene3D" id="3.20.20.70">
    <property type="entry name" value="Aldolase class I"/>
    <property type="match status" value="1"/>
</dbReference>
<dbReference type="NCBIfam" id="NF000424">
    <property type="entry name" value="CfrAB"/>
    <property type="match status" value="1"/>
</dbReference>
<dbReference type="InterPro" id="IPR058240">
    <property type="entry name" value="rSAM_sf"/>
</dbReference>
<dbReference type="PANTHER" id="PTHR30544:SF5">
    <property type="entry name" value="RADICAL SAM CORE DOMAIN-CONTAINING PROTEIN"/>
    <property type="match status" value="1"/>
</dbReference>
<comment type="similarity">
    <text evidence="3">Belongs to the radical SAM superfamily. RlmN family.</text>
</comment>
<evidence type="ECO:0000256" key="10">
    <source>
        <dbReference type="ARBA" id="ARBA00022723"/>
    </source>
</evidence>
<keyword evidence="13" id="KW-1015">Disulfide bond</keyword>
<evidence type="ECO:0000256" key="12">
    <source>
        <dbReference type="ARBA" id="ARBA00023014"/>
    </source>
</evidence>
<dbReference type="InterPro" id="IPR004383">
    <property type="entry name" value="rRNA_lsu_MTrfase_RlmN/Cfr"/>
</dbReference>
<keyword evidence="10" id="KW-0479">Metal-binding</keyword>